<feature type="signal peptide" evidence="2">
    <location>
        <begin position="1"/>
        <end position="19"/>
    </location>
</feature>
<evidence type="ECO:0000256" key="2">
    <source>
        <dbReference type="SAM" id="SignalP"/>
    </source>
</evidence>
<evidence type="ECO:0000256" key="1">
    <source>
        <dbReference type="SAM" id="MobiDB-lite"/>
    </source>
</evidence>
<dbReference type="AlphaFoldDB" id="A9P101"/>
<protein>
    <submittedName>
        <fullName evidence="3">Uncharacterized protein</fullName>
    </submittedName>
</protein>
<feature type="region of interest" description="Disordered" evidence="1">
    <location>
        <begin position="83"/>
        <end position="114"/>
    </location>
</feature>
<feature type="chain" id="PRO_5002741371" evidence="2">
    <location>
        <begin position="20"/>
        <end position="114"/>
    </location>
</feature>
<proteinExistence type="evidence at transcript level"/>
<reference evidence="3" key="1">
    <citation type="journal article" date="2008" name="BMC Genomics">
        <title>A conifer genomics resource of 200,000 spruce (Picea spp.) ESTs and 6,464 high-quality, sequence-finished full-length cDNAs for Sitka spruce (Picea sitchensis).</title>
        <authorList>
            <person name="Ralph S.G."/>
            <person name="Chun H.J."/>
            <person name="Kolosova N."/>
            <person name="Cooper D."/>
            <person name="Oddy C."/>
            <person name="Ritland C.E."/>
            <person name="Kirkpatrick R."/>
            <person name="Moore R."/>
            <person name="Barber S."/>
            <person name="Holt R.A."/>
            <person name="Jones S.J."/>
            <person name="Marra M.A."/>
            <person name="Douglas C.J."/>
            <person name="Ritland K."/>
            <person name="Bohlmann J."/>
        </authorList>
    </citation>
    <scope>NUCLEOTIDE SEQUENCE</scope>
    <source>
        <tissue evidence="3">Green portion of the leader tissue</tissue>
    </source>
</reference>
<evidence type="ECO:0000313" key="3">
    <source>
        <dbReference type="EMBL" id="ABK26562.1"/>
    </source>
</evidence>
<dbReference type="EMBL" id="EF087314">
    <property type="protein sequence ID" value="ABK26562.1"/>
    <property type="molecule type" value="mRNA"/>
</dbReference>
<accession>A9P101</accession>
<organism evidence="3">
    <name type="scientific">Picea sitchensis</name>
    <name type="common">Sitka spruce</name>
    <name type="synonym">Pinus sitchensis</name>
    <dbReference type="NCBI Taxonomy" id="3332"/>
    <lineage>
        <taxon>Eukaryota</taxon>
        <taxon>Viridiplantae</taxon>
        <taxon>Streptophyta</taxon>
        <taxon>Embryophyta</taxon>
        <taxon>Tracheophyta</taxon>
        <taxon>Spermatophyta</taxon>
        <taxon>Pinopsida</taxon>
        <taxon>Pinidae</taxon>
        <taxon>Conifers I</taxon>
        <taxon>Pinales</taxon>
        <taxon>Pinaceae</taxon>
        <taxon>Picea</taxon>
    </lineage>
</organism>
<feature type="compositionally biased region" description="Polar residues" evidence="1">
    <location>
        <begin position="83"/>
        <end position="96"/>
    </location>
</feature>
<name>A9P101_PICSI</name>
<sequence>MSKFAFVLVIVALAVCAQGWPTYEDDVAAAAAAGNWDKVHEILNRSFGHRFAFMPQTGVSDVRSLKPQGGGHVYAESDVNFKSSSSNNGQYASQSGGHKVINNDGAVSEYDYKP</sequence>
<keyword evidence="2" id="KW-0732">Signal</keyword>